<sequence>MRCVLRAPVGELLQPTLADLGELVAESGRAGMGVDLREELTRGRVLSISLPRAGYGRPKYHPL</sequence>
<dbReference type="Proteomes" id="UP000610966">
    <property type="component" value="Unassembled WGS sequence"/>
</dbReference>
<protein>
    <submittedName>
        <fullName evidence="1">Uncharacterized protein</fullName>
    </submittedName>
</protein>
<dbReference type="EMBL" id="BOOG01000069">
    <property type="protein sequence ID" value="GIH73007.1"/>
    <property type="molecule type" value="Genomic_DNA"/>
</dbReference>
<name>A0A8J3W1P9_9ACTN</name>
<comment type="caution">
    <text evidence="1">The sequence shown here is derived from an EMBL/GenBank/DDBJ whole genome shotgun (WGS) entry which is preliminary data.</text>
</comment>
<reference evidence="1" key="1">
    <citation type="submission" date="2021-01" db="EMBL/GenBank/DDBJ databases">
        <title>Whole genome shotgun sequence of Sphaerimonospora thailandensis NBRC 107569.</title>
        <authorList>
            <person name="Komaki H."/>
            <person name="Tamura T."/>
        </authorList>
    </citation>
    <scope>NUCLEOTIDE SEQUENCE</scope>
    <source>
        <strain evidence="1">NBRC 107569</strain>
    </source>
</reference>
<keyword evidence="2" id="KW-1185">Reference proteome</keyword>
<organism evidence="1 2">
    <name type="scientific">Sphaerimonospora thailandensis</name>
    <dbReference type="NCBI Taxonomy" id="795644"/>
    <lineage>
        <taxon>Bacteria</taxon>
        <taxon>Bacillati</taxon>
        <taxon>Actinomycetota</taxon>
        <taxon>Actinomycetes</taxon>
        <taxon>Streptosporangiales</taxon>
        <taxon>Streptosporangiaceae</taxon>
        <taxon>Sphaerimonospora</taxon>
    </lineage>
</organism>
<accession>A0A8J3W1P9</accession>
<gene>
    <name evidence="1" type="ORF">Mth01_52600</name>
</gene>
<dbReference type="AlphaFoldDB" id="A0A8J3W1P9"/>
<evidence type="ECO:0000313" key="2">
    <source>
        <dbReference type="Proteomes" id="UP000610966"/>
    </source>
</evidence>
<proteinExistence type="predicted"/>
<evidence type="ECO:0000313" key="1">
    <source>
        <dbReference type="EMBL" id="GIH73007.1"/>
    </source>
</evidence>